<feature type="compositionally biased region" description="Basic and acidic residues" evidence="1">
    <location>
        <begin position="383"/>
        <end position="392"/>
    </location>
</feature>
<reference evidence="2 3" key="1">
    <citation type="journal article" date="2024" name="Nat. Commun.">
        <title>Phylogenomics reveals the evolutionary origins of lichenization in chlorophyte algae.</title>
        <authorList>
            <person name="Puginier C."/>
            <person name="Libourel C."/>
            <person name="Otte J."/>
            <person name="Skaloud P."/>
            <person name="Haon M."/>
            <person name="Grisel S."/>
            <person name="Petersen M."/>
            <person name="Berrin J.G."/>
            <person name="Delaux P.M."/>
            <person name="Dal Grande F."/>
            <person name="Keller J."/>
        </authorList>
    </citation>
    <scope>NUCLEOTIDE SEQUENCE [LARGE SCALE GENOMIC DNA]</scope>
    <source>
        <strain evidence="2 3">SAG 2036</strain>
    </source>
</reference>
<feature type="region of interest" description="Disordered" evidence="1">
    <location>
        <begin position="383"/>
        <end position="420"/>
    </location>
</feature>
<evidence type="ECO:0000313" key="2">
    <source>
        <dbReference type="EMBL" id="KAK9785093.1"/>
    </source>
</evidence>
<name>A0AAW1NLB2_9CHLO</name>
<feature type="compositionally biased region" description="Low complexity" evidence="1">
    <location>
        <begin position="769"/>
        <end position="784"/>
    </location>
</feature>
<organism evidence="2 3">
    <name type="scientific">Symbiochloris irregularis</name>
    <dbReference type="NCBI Taxonomy" id="706552"/>
    <lineage>
        <taxon>Eukaryota</taxon>
        <taxon>Viridiplantae</taxon>
        <taxon>Chlorophyta</taxon>
        <taxon>core chlorophytes</taxon>
        <taxon>Trebouxiophyceae</taxon>
        <taxon>Trebouxiales</taxon>
        <taxon>Trebouxiaceae</taxon>
        <taxon>Symbiochloris</taxon>
    </lineage>
</organism>
<comment type="caution">
    <text evidence="2">The sequence shown here is derived from an EMBL/GenBank/DDBJ whole genome shotgun (WGS) entry which is preliminary data.</text>
</comment>
<accession>A0AAW1NLB2</accession>
<gene>
    <name evidence="2" type="ORF">WJX73_002914</name>
</gene>
<sequence>MHLTLKGILGSTSGAGNSASSIQPPARRSVARNAALSEVVRSLDRAEQRSSRDRAVPRGDRAHLKGVMLDYLEYGEDKAELTRYMRERRRAGQESSESMLQSQEEAKAHKLAFRRPVEPISLKKSVRDKIAVIPNSAAFCKPEPQWFAVEVYYKEGTEQAVNPGRRIGVVGAWAERAMKTLKPVTLPNGEQVERKIETWIPKKRIKAVNTKTLRTGTKTLIWDNAETLLFKAIMDDDLAYYLERQMAPVSESLDMKVGVVSIRIAKQTGGRGMSNFGGAPTRTLLHRYKYSRKVSLLEKEVIEVPSRFGPGEQDELESRMVKKYRSNSYHLFPLPCPEGLIQSVQTWLDTEEEWDQAESIRNSKNIGLMKLFGVSEAKLEENAAQARERRAAEQAALKGPPPERQPRRRRRRPDDEEPTLTAEQQARELFNPGWNVGSVPTSFTTNATKVFKKGDKQEGRQRRADPDAVWDLQWDATGGNEAASSGNDFYSDWAQDTADREPDLAQQDAAQPRREAPPLRGGPDMSAKSDAHATAEEAEWGTADSPVNPAAPAPLEGPPDMSAKAADLQRAAAGADSRAVQQALAGGPESEVTDAELTTEDAGPDTVPDIPMKRSVAAPLEGPPKRKPTAAAPEPKLPQEGGVTTEQLQHFRNRGKLGQFDGPYDPAPWQPSGQDQYGDRRRASAQPGLRGDSSQSQEPGEWETSWFSGQDAEGSGSSGPSWTARSGADRQAQESREQAEALASPEWYAEPDAEDVSESLEQFLSGLDGDFQQQQASQGQEMGGRPAAESALHGDAAAAGQDQWYTGEDFGDGWYSGGDYEK</sequence>
<dbReference type="AlphaFoldDB" id="A0AAW1NLB2"/>
<feature type="region of interest" description="Disordered" evidence="1">
    <location>
        <begin position="1"/>
        <end position="29"/>
    </location>
</feature>
<proteinExistence type="predicted"/>
<dbReference type="Proteomes" id="UP001465755">
    <property type="component" value="Unassembled WGS sequence"/>
</dbReference>
<feature type="compositionally biased region" description="Basic and acidic residues" evidence="1">
    <location>
        <begin position="727"/>
        <end position="739"/>
    </location>
</feature>
<keyword evidence="3" id="KW-1185">Reference proteome</keyword>
<feature type="compositionally biased region" description="Acidic residues" evidence="1">
    <location>
        <begin position="749"/>
        <end position="758"/>
    </location>
</feature>
<feature type="region of interest" description="Disordered" evidence="1">
    <location>
        <begin position="447"/>
        <end position="822"/>
    </location>
</feature>
<evidence type="ECO:0000256" key="1">
    <source>
        <dbReference type="SAM" id="MobiDB-lite"/>
    </source>
</evidence>
<feature type="compositionally biased region" description="Low complexity" evidence="1">
    <location>
        <begin position="93"/>
        <end position="103"/>
    </location>
</feature>
<feature type="compositionally biased region" description="Acidic residues" evidence="1">
    <location>
        <begin position="591"/>
        <end position="603"/>
    </location>
</feature>
<feature type="region of interest" description="Disordered" evidence="1">
    <location>
        <begin position="87"/>
        <end position="108"/>
    </location>
</feature>
<feature type="compositionally biased region" description="Low complexity" evidence="1">
    <location>
        <begin position="10"/>
        <end position="21"/>
    </location>
</feature>
<protein>
    <submittedName>
        <fullName evidence="2">Uncharacterized protein</fullName>
    </submittedName>
</protein>
<dbReference type="EMBL" id="JALJOQ010000319">
    <property type="protein sequence ID" value="KAK9785093.1"/>
    <property type="molecule type" value="Genomic_DNA"/>
</dbReference>
<evidence type="ECO:0000313" key="3">
    <source>
        <dbReference type="Proteomes" id="UP001465755"/>
    </source>
</evidence>
<feature type="compositionally biased region" description="Basic and acidic residues" evidence="1">
    <location>
        <begin position="452"/>
        <end position="466"/>
    </location>
</feature>
<feature type="compositionally biased region" description="Low complexity" evidence="1">
    <location>
        <begin position="563"/>
        <end position="575"/>
    </location>
</feature>